<dbReference type="STRING" id="525365.HMPREF0548_1429"/>
<sequence length="60" mass="7075">MTKKFDKLSSYQDLSCDNLRKTVGGSDLGDLWTGARDWLWGFKNGFEGRARHHRSWRDRD</sequence>
<accession>C2EP33</accession>
<evidence type="ECO:0000313" key="2">
    <source>
        <dbReference type="Proteomes" id="UP000005583"/>
    </source>
</evidence>
<gene>
    <name evidence="1" type="ORF">HMPREF0548_1429</name>
</gene>
<proteinExistence type="predicted"/>
<keyword evidence="2" id="KW-1185">Reference proteome</keyword>
<dbReference type="Proteomes" id="UP000005583">
    <property type="component" value="Unassembled WGS sequence"/>
</dbReference>
<name>C2EP33_9LACO</name>
<dbReference type="AlphaFoldDB" id="C2EP33"/>
<dbReference type="EMBL" id="ACGU01000066">
    <property type="protein sequence ID" value="EEJ71708.1"/>
    <property type="molecule type" value="Genomic_DNA"/>
</dbReference>
<protein>
    <submittedName>
        <fullName evidence="1">Uncharacterized protein</fullName>
    </submittedName>
</protein>
<dbReference type="HOGENOM" id="CLU_2935873_0_0_9"/>
<organism evidence="1 2">
    <name type="scientific">Lactobacillus ultunensis DSM 16047</name>
    <dbReference type="NCBI Taxonomy" id="525365"/>
    <lineage>
        <taxon>Bacteria</taxon>
        <taxon>Bacillati</taxon>
        <taxon>Bacillota</taxon>
        <taxon>Bacilli</taxon>
        <taxon>Lactobacillales</taxon>
        <taxon>Lactobacillaceae</taxon>
        <taxon>Lactobacillus</taxon>
    </lineage>
</organism>
<evidence type="ECO:0000313" key="1">
    <source>
        <dbReference type="EMBL" id="EEJ71708.1"/>
    </source>
</evidence>
<dbReference type="RefSeq" id="WP_007125924.1">
    <property type="nucleotide sequence ID" value="NZ_AZFO01000025.1"/>
</dbReference>
<reference evidence="1 2" key="1">
    <citation type="submission" date="2009-01" db="EMBL/GenBank/DDBJ databases">
        <authorList>
            <person name="Qin X."/>
            <person name="Bachman B."/>
            <person name="Battles P."/>
            <person name="Bell A."/>
            <person name="Bess C."/>
            <person name="Bickham C."/>
            <person name="Chaboub L."/>
            <person name="Chen D."/>
            <person name="Coyle M."/>
            <person name="Deiros D.R."/>
            <person name="Dinh H."/>
            <person name="Forbes L."/>
            <person name="Fowler G."/>
            <person name="Francisco L."/>
            <person name="Fu Q."/>
            <person name="Gubbala S."/>
            <person name="Hale W."/>
            <person name="Han Y."/>
            <person name="Hemphill L."/>
            <person name="Highlander S.K."/>
            <person name="Hirani K."/>
            <person name="Hogues M."/>
            <person name="Jackson L."/>
            <person name="Jakkamsetti A."/>
            <person name="Javaid M."/>
            <person name="Jiang H."/>
            <person name="Korchina V."/>
            <person name="Kovar C."/>
            <person name="Lara F."/>
            <person name="Lee S."/>
            <person name="Mata R."/>
            <person name="Mathew T."/>
            <person name="Moen C."/>
            <person name="Morales K."/>
            <person name="Munidasa M."/>
            <person name="Nazareth L."/>
            <person name="Ngo R."/>
            <person name="Nguyen L."/>
            <person name="Okwuonu G."/>
            <person name="Ongeri F."/>
            <person name="Patil S."/>
            <person name="Petrosino J."/>
            <person name="Pham C."/>
            <person name="Pham P."/>
            <person name="Pu L.-L."/>
            <person name="Puazo M."/>
            <person name="Raj R."/>
            <person name="Reid J."/>
            <person name="Rouhana J."/>
            <person name="Saada N."/>
            <person name="Shang Y."/>
            <person name="Simmons D."/>
            <person name="Thornton R."/>
            <person name="Warren J."/>
            <person name="Weissenberger G."/>
            <person name="Zhang J."/>
            <person name="Zhang L."/>
            <person name="Zhou C."/>
            <person name="Zhu D."/>
            <person name="Muzny D."/>
            <person name="Worley K."/>
            <person name="Gibbs R."/>
        </authorList>
    </citation>
    <scope>NUCLEOTIDE SEQUENCE [LARGE SCALE GENOMIC DNA]</scope>
    <source>
        <strain evidence="1 2">DSM 16047</strain>
    </source>
</reference>
<comment type="caution">
    <text evidence="1">The sequence shown here is derived from an EMBL/GenBank/DDBJ whole genome shotgun (WGS) entry which is preliminary data.</text>
</comment>
<dbReference type="PATRIC" id="fig|525365.8.peg.970"/>